<dbReference type="WormBase" id="SRAE_X000147000">
    <property type="protein sequence ID" value="SRP10258"/>
    <property type="gene ID" value="WBGene00267042"/>
</dbReference>
<evidence type="ECO:0000313" key="1">
    <source>
        <dbReference type="EMBL" id="CEF59725.1"/>
    </source>
</evidence>
<dbReference type="GeneID" id="36384536"/>
<name>A0A090KV62_STRRB</name>
<proteinExistence type="predicted"/>
<dbReference type="EMBL" id="LN609396">
    <property type="protein sequence ID" value="CEF59725.1"/>
    <property type="molecule type" value="Genomic_DNA"/>
</dbReference>
<dbReference type="Proteomes" id="UP000035682">
    <property type="component" value="Unplaced"/>
</dbReference>
<evidence type="ECO:0000313" key="3">
    <source>
        <dbReference type="WBParaSite" id="SRAE_X000147000.1"/>
    </source>
</evidence>
<evidence type="ECO:0000313" key="2">
    <source>
        <dbReference type="Proteomes" id="UP000035682"/>
    </source>
</evidence>
<dbReference type="WBParaSite" id="SRAE_X000147000.1">
    <property type="protein sequence ID" value="SRAE_X000147000.1"/>
    <property type="gene ID" value="WBGene00267042"/>
</dbReference>
<reference evidence="1" key="1">
    <citation type="submission" date="2014-09" db="EMBL/GenBank/DDBJ databases">
        <authorList>
            <person name="Aslett A.Martin."/>
        </authorList>
    </citation>
    <scope>NUCLEOTIDE SEQUENCE</scope>
    <source>
        <strain evidence="1">ED321 Heterogonic</strain>
    </source>
</reference>
<reference evidence="2" key="2">
    <citation type="submission" date="2014-09" db="EMBL/GenBank/DDBJ databases">
        <authorList>
            <person name="Martin A.A."/>
        </authorList>
    </citation>
    <scope>NUCLEOTIDE SEQUENCE</scope>
    <source>
        <strain evidence="2">ED321</strain>
    </source>
</reference>
<protein>
    <submittedName>
        <fullName evidence="1 3">Uncharacterized protein</fullName>
    </submittedName>
</protein>
<keyword evidence="2" id="KW-1185">Reference proteome</keyword>
<organism evidence="1">
    <name type="scientific">Strongyloides ratti</name>
    <name type="common">Parasitic roundworm</name>
    <dbReference type="NCBI Taxonomy" id="34506"/>
    <lineage>
        <taxon>Eukaryota</taxon>
        <taxon>Metazoa</taxon>
        <taxon>Ecdysozoa</taxon>
        <taxon>Nematoda</taxon>
        <taxon>Chromadorea</taxon>
        <taxon>Rhabditida</taxon>
        <taxon>Tylenchina</taxon>
        <taxon>Panagrolaimomorpha</taxon>
        <taxon>Strongyloidoidea</taxon>
        <taxon>Strongyloididae</taxon>
        <taxon>Strongyloides</taxon>
    </lineage>
</organism>
<dbReference type="RefSeq" id="XP_024498936.1">
    <property type="nucleotide sequence ID" value="XM_024649340.1"/>
</dbReference>
<gene>
    <name evidence="1 3 4" type="ORF">SRAE_X000147000</name>
</gene>
<dbReference type="CTD" id="36384536"/>
<dbReference type="AlphaFoldDB" id="A0A090KV62"/>
<evidence type="ECO:0000313" key="4">
    <source>
        <dbReference type="WormBase" id="SRAE_X000147000"/>
    </source>
</evidence>
<sequence length="65" mass="7603">MALLSNYKFSSNYNDDLTRIRRIFLAEEANKEYWNDYDNKKTTTPYNGPVTVKLTTEDYGDPDSV</sequence>
<reference evidence="3" key="3">
    <citation type="submission" date="2020-12" db="UniProtKB">
        <authorList>
            <consortium name="WormBaseParasite"/>
        </authorList>
    </citation>
    <scope>IDENTIFICATION</scope>
</reference>
<accession>A0A090KV62</accession>